<dbReference type="InterPro" id="IPR036291">
    <property type="entry name" value="NAD(P)-bd_dom_sf"/>
</dbReference>
<dbReference type="InterPro" id="IPR002701">
    <property type="entry name" value="CM_II_prokaryot"/>
</dbReference>
<dbReference type="SUPFAM" id="SSF51735">
    <property type="entry name" value="NAD(P)-binding Rossmann-fold domains"/>
    <property type="match status" value="1"/>
</dbReference>
<feature type="binding site" evidence="7">
    <location>
        <position position="308"/>
    </location>
    <ligand>
        <name>shikimate</name>
        <dbReference type="ChEBI" id="CHEBI:36208"/>
    </ligand>
</feature>
<evidence type="ECO:0000256" key="6">
    <source>
        <dbReference type="ARBA" id="ARBA00023141"/>
    </source>
</evidence>
<dbReference type="PANTHER" id="PTHR21089:SF1">
    <property type="entry name" value="BIFUNCTIONAL 3-DEHYDROQUINATE DEHYDRATASE_SHIKIMATE DEHYDROGENASE, CHLOROPLASTIC"/>
    <property type="match status" value="1"/>
</dbReference>
<feature type="binding site" evidence="7">
    <location>
        <position position="306"/>
    </location>
    <ligand>
        <name>NADP(+)</name>
        <dbReference type="ChEBI" id="CHEBI:58349"/>
    </ligand>
</feature>
<dbReference type="Gene3D" id="3.40.50.720">
    <property type="entry name" value="NAD(P)-binding Rossmann-like Domain"/>
    <property type="match status" value="1"/>
</dbReference>
<protein>
    <recommendedName>
        <fullName evidence="2 7">Shikimate dehydrogenase (NADP(+))</fullName>
        <shortName evidence="7">SDH</shortName>
        <ecNumber evidence="2 7">1.1.1.25</ecNumber>
    </recommendedName>
</protein>
<dbReference type="SUPFAM" id="SSF53223">
    <property type="entry name" value="Aminoacid dehydrogenase-like, N-terminal domain"/>
    <property type="match status" value="1"/>
</dbReference>
<evidence type="ECO:0000256" key="5">
    <source>
        <dbReference type="ARBA" id="ARBA00023002"/>
    </source>
</evidence>
<dbReference type="Gene3D" id="1.20.59.10">
    <property type="entry name" value="Chorismate mutase"/>
    <property type="match status" value="1"/>
</dbReference>
<feature type="binding site" evidence="7">
    <location>
        <position position="159"/>
    </location>
    <ligand>
        <name>shikimate</name>
        <dbReference type="ChEBI" id="CHEBI:36208"/>
    </ligand>
</feature>
<dbReference type="GO" id="GO:0009073">
    <property type="term" value="P:aromatic amino acid family biosynthetic process"/>
    <property type="evidence" value="ECO:0007669"/>
    <property type="project" value="UniProtKB-KW"/>
</dbReference>
<keyword evidence="3 7" id="KW-0028">Amino-acid biosynthesis</keyword>
<feature type="binding site" evidence="7">
    <location>
        <position position="336"/>
    </location>
    <ligand>
        <name>shikimate</name>
        <dbReference type="ChEBI" id="CHEBI:36208"/>
    </ligand>
</feature>
<dbReference type="GO" id="GO:0004764">
    <property type="term" value="F:shikimate 3-dehydrogenase (NADP+) activity"/>
    <property type="evidence" value="ECO:0007669"/>
    <property type="project" value="UniProtKB-UniRule"/>
</dbReference>
<dbReference type="InterPro" id="IPR036263">
    <property type="entry name" value="Chorismate_II_sf"/>
</dbReference>
<accession>A0A1M6EXR8</accession>
<evidence type="ECO:0000256" key="7">
    <source>
        <dbReference type="HAMAP-Rule" id="MF_00222"/>
    </source>
</evidence>
<dbReference type="EC" id="1.1.1.25" evidence="2 7"/>
<dbReference type="GO" id="GO:0005829">
    <property type="term" value="C:cytosol"/>
    <property type="evidence" value="ECO:0007669"/>
    <property type="project" value="TreeGrafter"/>
</dbReference>
<dbReference type="Pfam" id="PF08501">
    <property type="entry name" value="Shikimate_dh_N"/>
    <property type="match status" value="1"/>
</dbReference>
<dbReference type="GO" id="GO:0004106">
    <property type="term" value="F:chorismate mutase activity"/>
    <property type="evidence" value="ECO:0007669"/>
    <property type="project" value="InterPro"/>
</dbReference>
<dbReference type="InterPro" id="IPR013708">
    <property type="entry name" value="Shikimate_DH-bd_N"/>
</dbReference>
<organism evidence="9 10">
    <name type="scientific">Thermoclostridium caenicola</name>
    <dbReference type="NCBI Taxonomy" id="659425"/>
    <lineage>
        <taxon>Bacteria</taxon>
        <taxon>Bacillati</taxon>
        <taxon>Bacillota</taxon>
        <taxon>Clostridia</taxon>
        <taxon>Eubacteriales</taxon>
        <taxon>Oscillospiraceae</taxon>
        <taxon>Thermoclostridium</taxon>
    </lineage>
</organism>
<evidence type="ECO:0000259" key="8">
    <source>
        <dbReference type="PROSITE" id="PS51168"/>
    </source>
</evidence>
<dbReference type="InterPro" id="IPR046346">
    <property type="entry name" value="Aminoacid_DH-like_N_sf"/>
</dbReference>
<dbReference type="GO" id="GO:0008652">
    <property type="term" value="P:amino acid biosynthetic process"/>
    <property type="evidence" value="ECO:0007669"/>
    <property type="project" value="UniProtKB-KW"/>
</dbReference>
<feature type="binding site" evidence="7">
    <location>
        <begin position="222"/>
        <end position="226"/>
    </location>
    <ligand>
        <name>NADP(+)</name>
        <dbReference type="ChEBI" id="CHEBI:58349"/>
    </ligand>
</feature>
<dbReference type="Gene3D" id="3.40.50.10860">
    <property type="entry name" value="Leucine Dehydrogenase, chain A, domain 1"/>
    <property type="match status" value="1"/>
</dbReference>
<comment type="caution">
    <text evidence="7">Lacks conserved residue(s) required for the propagation of feature annotation.</text>
</comment>
<dbReference type="InterPro" id="IPR011279">
    <property type="entry name" value="Chorismate_mutase_GmP"/>
</dbReference>
<proteinExistence type="inferred from homology"/>
<dbReference type="RefSeq" id="WP_188118397.1">
    <property type="nucleotide sequence ID" value="NZ_DAONMB010000004.1"/>
</dbReference>
<reference evidence="9 10" key="1">
    <citation type="submission" date="2016-11" db="EMBL/GenBank/DDBJ databases">
        <authorList>
            <person name="Varghese N."/>
            <person name="Submissions S."/>
        </authorList>
    </citation>
    <scope>NUCLEOTIDE SEQUENCE [LARGE SCALE GENOMIC DNA]</scope>
    <source>
        <strain evidence="9 10">DSM 19027</strain>
    </source>
</reference>
<feature type="binding site" evidence="7">
    <location>
        <position position="184"/>
    </location>
    <ligand>
        <name>shikimate</name>
        <dbReference type="ChEBI" id="CHEBI:36208"/>
    </ligand>
</feature>
<keyword evidence="4 7" id="KW-0521">NADP</keyword>
<dbReference type="UniPathway" id="UPA00053">
    <property type="reaction ID" value="UER00087"/>
</dbReference>
<dbReference type="NCBIfam" id="TIGR00507">
    <property type="entry name" value="aroE"/>
    <property type="match status" value="1"/>
</dbReference>
<feature type="binding site" evidence="7">
    <location>
        <position position="329"/>
    </location>
    <ligand>
        <name>NADP(+)</name>
        <dbReference type="ChEBI" id="CHEBI:58349"/>
    </ligand>
</feature>
<keyword evidence="10" id="KW-1185">Reference proteome</keyword>
<comment type="pathway">
    <text evidence="1 7">Metabolic intermediate biosynthesis; chorismate biosynthesis; chorismate from D-erythrose 4-phosphate and phosphoenolpyruvate: step 4/7.</text>
</comment>
<feature type="binding site" evidence="7">
    <location>
        <position position="175"/>
    </location>
    <ligand>
        <name>NADP(+)</name>
        <dbReference type="ChEBI" id="CHEBI:58349"/>
    </ligand>
</feature>
<comment type="function">
    <text evidence="7">Involved in the biosynthesis of the chorismate, which leads to the biosynthesis of aromatic amino acids. Catalyzes the reversible NADPH linked reduction of 3-dehydroshikimate (DHSA) to yield shikimate (SA).</text>
</comment>
<feature type="binding site" evidence="7">
    <location>
        <position position="198"/>
    </location>
    <ligand>
        <name>shikimate</name>
        <dbReference type="ChEBI" id="CHEBI:36208"/>
    </ligand>
</feature>
<dbReference type="Proteomes" id="UP000324781">
    <property type="component" value="Unassembled WGS sequence"/>
</dbReference>
<dbReference type="AlphaFoldDB" id="A0A1M6EXR8"/>
<evidence type="ECO:0000256" key="3">
    <source>
        <dbReference type="ARBA" id="ARBA00022605"/>
    </source>
</evidence>
<dbReference type="GO" id="GO:0050661">
    <property type="term" value="F:NADP binding"/>
    <property type="evidence" value="ECO:0007669"/>
    <property type="project" value="InterPro"/>
</dbReference>
<dbReference type="GO" id="GO:0009423">
    <property type="term" value="P:chorismate biosynthetic process"/>
    <property type="evidence" value="ECO:0007669"/>
    <property type="project" value="UniProtKB-UniRule"/>
</dbReference>
<dbReference type="HAMAP" id="MF_00222">
    <property type="entry name" value="Shikimate_DH_AroE"/>
    <property type="match status" value="1"/>
</dbReference>
<evidence type="ECO:0000313" key="9">
    <source>
        <dbReference type="EMBL" id="SHI90232.1"/>
    </source>
</evidence>
<evidence type="ECO:0000256" key="1">
    <source>
        <dbReference type="ARBA" id="ARBA00004871"/>
    </source>
</evidence>
<dbReference type="InterPro" id="IPR022893">
    <property type="entry name" value="Shikimate_DH_fam"/>
</dbReference>
<keyword evidence="5 7" id="KW-0560">Oxidoreductase</keyword>
<dbReference type="GO" id="GO:0019632">
    <property type="term" value="P:shikimate metabolic process"/>
    <property type="evidence" value="ECO:0007669"/>
    <property type="project" value="InterPro"/>
</dbReference>
<dbReference type="SUPFAM" id="SSF48600">
    <property type="entry name" value="Chorismate mutase II"/>
    <property type="match status" value="1"/>
</dbReference>
<dbReference type="PROSITE" id="PS51168">
    <property type="entry name" value="CHORISMATE_MUT_2"/>
    <property type="match status" value="1"/>
</dbReference>
<dbReference type="CDD" id="cd01065">
    <property type="entry name" value="NAD_bind_Shikimate_DH"/>
    <property type="match status" value="1"/>
</dbReference>
<comment type="similarity">
    <text evidence="7">Belongs to the shikimate dehydrogenase family.</text>
</comment>
<dbReference type="InterPro" id="IPR036979">
    <property type="entry name" value="CM_dom_sf"/>
</dbReference>
<dbReference type="InterPro" id="IPR011342">
    <property type="entry name" value="Shikimate_DH"/>
</dbReference>
<evidence type="ECO:0000256" key="4">
    <source>
        <dbReference type="ARBA" id="ARBA00022857"/>
    </source>
</evidence>
<sequence>MSAADNLDAIRKGIDEVDEAITRLLEKRMDYVREVAAYKQRTGMAIHDPAREQKILERILSKVDNPAYKASIASVYTAIMKASRDFQARLLSMPSESSGAKYGLIGKKLSHSLSPKIHDLLFGEMGIPGQYDLVEASPEELPGLLERLKSLGYRGVNVTIPYKKDIMPYLDSLSDEAAHIGAVNTICLTEGYRGYNTDYDGFGMALEACGAKTQGARCAVLGSGGAARAVVAYLKDHGAATITLVSRDPESAVQKFPGLAGISLDAFSARGYDLVINTTPVGMYPDVDRSPLRKDQLDGAGFVMDLIYNPEKTVLLRYAEELGIRHDNGLYMLVAQAFRAEEIWQGKTLDRALIRKVMDEIRGSI</sequence>
<evidence type="ECO:0000313" key="10">
    <source>
        <dbReference type="Proteomes" id="UP000324781"/>
    </source>
</evidence>
<dbReference type="PANTHER" id="PTHR21089">
    <property type="entry name" value="SHIKIMATE DEHYDROGENASE"/>
    <property type="match status" value="1"/>
</dbReference>
<dbReference type="EMBL" id="FQZP01000014">
    <property type="protein sequence ID" value="SHI90232.1"/>
    <property type="molecule type" value="Genomic_DNA"/>
</dbReference>
<comment type="catalytic activity">
    <reaction evidence="7">
        <text>shikimate + NADP(+) = 3-dehydroshikimate + NADPH + H(+)</text>
        <dbReference type="Rhea" id="RHEA:17737"/>
        <dbReference type="ChEBI" id="CHEBI:15378"/>
        <dbReference type="ChEBI" id="CHEBI:16630"/>
        <dbReference type="ChEBI" id="CHEBI:36208"/>
        <dbReference type="ChEBI" id="CHEBI:57783"/>
        <dbReference type="ChEBI" id="CHEBI:58349"/>
        <dbReference type="EC" id="1.1.1.25"/>
    </reaction>
</comment>
<feature type="active site" description="Proton acceptor" evidence="7">
    <location>
        <position position="163"/>
    </location>
</feature>
<feature type="domain" description="Chorismate mutase" evidence="8">
    <location>
        <begin position="1"/>
        <end position="91"/>
    </location>
</feature>
<name>A0A1M6EXR8_9FIRM</name>
<feature type="binding site" evidence="7">
    <location>
        <begin position="112"/>
        <end position="114"/>
    </location>
    <ligand>
        <name>shikimate</name>
        <dbReference type="ChEBI" id="CHEBI:36208"/>
    </ligand>
</feature>
<dbReference type="NCBIfam" id="TIGR01805">
    <property type="entry name" value="CM_mono_grmpos"/>
    <property type="match status" value="1"/>
</dbReference>
<gene>
    <name evidence="7" type="primary">aroE</name>
    <name evidence="9" type="ORF">SAMN05444373_101432</name>
</gene>
<comment type="subunit">
    <text evidence="7">Homodimer.</text>
</comment>
<keyword evidence="6 7" id="KW-0057">Aromatic amino acid biosynthesis</keyword>
<dbReference type="SMART" id="SM00830">
    <property type="entry name" value="CM_2"/>
    <property type="match status" value="1"/>
</dbReference>
<evidence type="ECO:0000256" key="2">
    <source>
        <dbReference type="ARBA" id="ARBA00012962"/>
    </source>
</evidence>
<dbReference type="Pfam" id="PF01817">
    <property type="entry name" value="CM_2"/>
    <property type="match status" value="1"/>
</dbReference>